<evidence type="ECO:0000256" key="1">
    <source>
        <dbReference type="SAM" id="Phobius"/>
    </source>
</evidence>
<protein>
    <recommendedName>
        <fullName evidence="4">Glycosyltransferase RgtA/B/C/D-like domain-containing protein</fullName>
    </recommendedName>
</protein>
<keyword evidence="1" id="KW-0472">Membrane</keyword>
<feature type="transmembrane region" description="Helical" evidence="1">
    <location>
        <begin position="253"/>
        <end position="272"/>
    </location>
</feature>
<feature type="transmembrane region" description="Helical" evidence="1">
    <location>
        <begin position="44"/>
        <end position="67"/>
    </location>
</feature>
<feature type="transmembrane region" description="Helical" evidence="1">
    <location>
        <begin position="185"/>
        <end position="201"/>
    </location>
</feature>
<dbReference type="GeneID" id="55594116"/>
<name>A0A7D3XY04_9EURY</name>
<keyword evidence="1" id="KW-0812">Transmembrane</keyword>
<keyword evidence="3" id="KW-1185">Reference proteome</keyword>
<feature type="transmembrane region" description="Helical" evidence="1">
    <location>
        <begin position="12"/>
        <end position="32"/>
    </location>
</feature>
<feature type="transmembrane region" description="Helical" evidence="1">
    <location>
        <begin position="158"/>
        <end position="180"/>
    </location>
</feature>
<keyword evidence="1" id="KW-1133">Transmembrane helix</keyword>
<feature type="transmembrane region" description="Helical" evidence="1">
    <location>
        <begin position="348"/>
        <end position="368"/>
    </location>
</feature>
<reference evidence="2 3" key="1">
    <citation type="submission" date="2020-05" db="EMBL/GenBank/DDBJ databases">
        <title>Halorubrum RHB-C sp.nov., an extremely halophilic archaeon isolated from solar salt farm.</title>
        <authorList>
            <person name="Ho H."/>
            <person name="Danganan R.E."/>
            <person name="Dedeles G.R."/>
            <person name="Kim S.-G."/>
        </authorList>
    </citation>
    <scope>NUCLEOTIDE SEQUENCE [LARGE SCALE GENOMIC DNA]</scope>
    <source>
        <strain evidence="2 3">RHB-C</strain>
    </source>
</reference>
<dbReference type="Proteomes" id="UP000505020">
    <property type="component" value="Chromosome"/>
</dbReference>
<dbReference type="KEGG" id="hsai:HPS36_03900"/>
<feature type="transmembrane region" description="Helical" evidence="1">
    <location>
        <begin position="380"/>
        <end position="403"/>
    </location>
</feature>
<feature type="transmembrane region" description="Helical" evidence="1">
    <location>
        <begin position="409"/>
        <end position="429"/>
    </location>
</feature>
<gene>
    <name evidence="2" type="ORF">HPS36_03900</name>
</gene>
<proteinExistence type="predicted"/>
<evidence type="ECO:0000313" key="2">
    <source>
        <dbReference type="EMBL" id="QKG92034.1"/>
    </source>
</evidence>
<feature type="transmembrane region" description="Helical" evidence="1">
    <location>
        <begin position="441"/>
        <end position="460"/>
    </location>
</feature>
<sequence length="604" mass="68467">MVIMNRSQIIRCMIIFTGLVVVIELLTIRVYATGSYSVSMYQQIPTWMIGFGFFITFLSIFSSFWFLTGKYETLSLISLFPLIIQLFIIPMVPFLLGYKIPAGDLLTHAGDIRTIQFHGEIIEAPRARFSSQHRPAFHILSVILDSVTDGIFEHRSNYIVFGVLTSVGNFLYILIIGLIFRRKGWPVVYSIFGALLAMSVSAKPATFAFQTVFMLGLYLLLNISEFESQYKKYSLMFLVVSAGIWPFHQIPPIALTVVTIIVFIIGLTNLYMKSGSSSLPNVVFLFSLTTVVGLFGYLWFTFTPYFRQAIFKLVGSGSETLSAVGQSATLTEKFGFSYLEVGVLVLKVYGPLLILLGLGGLGIILYILPNIDSYYKKTTPLLTILIAVSFAWTPIEFFGGNLIASWGRALRLGQMLSPIFAGIFLMYLFNSIETNVTGKTFRTILIFLSISALLTTGLVVHQGAMYDSPWVEQSNTYITESEITGWQWYFDSKSTMRGTVTLNRRSHRFMQLLMTPNERIERRNDISYRDPNMKATAPPHFGGTTPLGDMFRDTYYIDTKPVRLNRIVVHPSWQFTENDFELLESDRSVNRIYDNENFRAHTIN</sequence>
<feature type="transmembrane region" description="Helical" evidence="1">
    <location>
        <begin position="74"/>
        <end position="96"/>
    </location>
</feature>
<dbReference type="EMBL" id="CP053941">
    <property type="protein sequence ID" value="QKG92034.1"/>
    <property type="molecule type" value="Genomic_DNA"/>
</dbReference>
<feature type="transmembrane region" description="Helical" evidence="1">
    <location>
        <begin position="279"/>
        <end position="300"/>
    </location>
</feature>
<accession>A0A7D3XY04</accession>
<evidence type="ECO:0008006" key="4">
    <source>
        <dbReference type="Google" id="ProtNLM"/>
    </source>
</evidence>
<organism evidence="2 3">
    <name type="scientific">Halorubrum salinarum</name>
    <dbReference type="NCBI Taxonomy" id="2739057"/>
    <lineage>
        <taxon>Archaea</taxon>
        <taxon>Methanobacteriati</taxon>
        <taxon>Methanobacteriota</taxon>
        <taxon>Stenosarchaea group</taxon>
        <taxon>Halobacteria</taxon>
        <taxon>Halobacteriales</taxon>
        <taxon>Haloferacaceae</taxon>
        <taxon>Halorubrum</taxon>
    </lineage>
</organism>
<dbReference type="AlphaFoldDB" id="A0A7D3XY04"/>
<dbReference type="RefSeq" id="WP_173228583.1">
    <property type="nucleotide sequence ID" value="NZ_CP053941.1"/>
</dbReference>
<evidence type="ECO:0000313" key="3">
    <source>
        <dbReference type="Proteomes" id="UP000505020"/>
    </source>
</evidence>